<evidence type="ECO:0008006" key="4">
    <source>
        <dbReference type="Google" id="ProtNLM"/>
    </source>
</evidence>
<organism evidence="2 3">
    <name type="scientific">Porphyra umbilicalis</name>
    <name type="common">Purple laver</name>
    <name type="synonym">Red alga</name>
    <dbReference type="NCBI Taxonomy" id="2786"/>
    <lineage>
        <taxon>Eukaryota</taxon>
        <taxon>Rhodophyta</taxon>
        <taxon>Bangiophyceae</taxon>
        <taxon>Bangiales</taxon>
        <taxon>Bangiaceae</taxon>
        <taxon>Porphyra</taxon>
    </lineage>
</organism>
<accession>A0A1X6P8E1</accession>
<proteinExistence type="predicted"/>
<keyword evidence="1" id="KW-0175">Coiled coil</keyword>
<evidence type="ECO:0000313" key="3">
    <source>
        <dbReference type="Proteomes" id="UP000218209"/>
    </source>
</evidence>
<dbReference type="SUPFAM" id="SSF56112">
    <property type="entry name" value="Protein kinase-like (PK-like)"/>
    <property type="match status" value="1"/>
</dbReference>
<dbReference type="EMBL" id="KV918848">
    <property type="protein sequence ID" value="OSX77036.1"/>
    <property type="molecule type" value="Genomic_DNA"/>
</dbReference>
<protein>
    <recommendedName>
        <fullName evidence="4">Protein kinase domain-containing protein</fullName>
    </recommendedName>
</protein>
<dbReference type="InterPro" id="IPR011009">
    <property type="entry name" value="Kinase-like_dom_sf"/>
</dbReference>
<reference evidence="2 3" key="1">
    <citation type="submission" date="2017-03" db="EMBL/GenBank/DDBJ databases">
        <title>WGS assembly of Porphyra umbilicalis.</title>
        <authorList>
            <person name="Brawley S.H."/>
            <person name="Blouin N.A."/>
            <person name="Ficko-Blean E."/>
            <person name="Wheeler G.L."/>
            <person name="Lohr M."/>
            <person name="Goodson H.V."/>
            <person name="Jenkins J.W."/>
            <person name="Blaby-Haas C.E."/>
            <person name="Helliwell K.E."/>
            <person name="Chan C."/>
            <person name="Marriage T."/>
            <person name="Bhattacharya D."/>
            <person name="Klein A.S."/>
            <person name="Badis Y."/>
            <person name="Brodie J."/>
            <person name="Cao Y."/>
            <person name="Collen J."/>
            <person name="Dittami S.M."/>
            <person name="Gachon C.M."/>
            <person name="Green B.R."/>
            <person name="Karpowicz S."/>
            <person name="Kim J.W."/>
            <person name="Kudahl U."/>
            <person name="Lin S."/>
            <person name="Michel G."/>
            <person name="Mittag M."/>
            <person name="Olson B.J."/>
            <person name="Pangilinan J."/>
            <person name="Peng Y."/>
            <person name="Qiu H."/>
            <person name="Shu S."/>
            <person name="Singer J.T."/>
            <person name="Smith A.G."/>
            <person name="Sprecher B.N."/>
            <person name="Wagner V."/>
            <person name="Wang W."/>
            <person name="Wang Z.-Y."/>
            <person name="Yan J."/>
            <person name="Yarish C."/>
            <person name="Zoeuner-Riek S."/>
            <person name="Zhuang Y."/>
            <person name="Zou Y."/>
            <person name="Lindquist E.A."/>
            <person name="Grimwood J."/>
            <person name="Barry K."/>
            <person name="Rokhsar D.S."/>
            <person name="Schmutz J."/>
            <person name="Stiller J.W."/>
            <person name="Grossman A.R."/>
            <person name="Prochnik S.E."/>
        </authorList>
    </citation>
    <scope>NUCLEOTIDE SEQUENCE [LARGE SCALE GENOMIC DNA]</scope>
    <source>
        <strain evidence="2">4086291</strain>
    </source>
</reference>
<keyword evidence="3" id="KW-1185">Reference proteome</keyword>
<gene>
    <name evidence="2" type="ORF">BU14_0165s0029</name>
</gene>
<feature type="coiled-coil region" evidence="1">
    <location>
        <begin position="25"/>
        <end position="59"/>
    </location>
</feature>
<evidence type="ECO:0000256" key="1">
    <source>
        <dbReference type="SAM" id="Coils"/>
    </source>
</evidence>
<name>A0A1X6P8E1_PORUM</name>
<sequence length="614" mass="67158">MASSSASVPVLAPVAERLAAAAQSVAAVAEQLATANADNARMEREISDVEKEKQRLGSRARAADVADVDYATAMADCQARLATARRRLEHGQTLAILYARSRILILQEKIVYAEEQAAHVRKAAAYAEEQAKTEGRREEVPPLPAALQSAPVSHALYRALRSKNKITIPSPSKSDKSLLVAPFAHFVTETPLTVKTNLSPTHYASFGERPDAYSAGLEATFIREALQYLPVGTRVVGKAGTSTKMSAKRLFPAGSGCSFPFVCLPWSCFPELAVRSDRGYPGFGGELKSLPPVAWNEALTYVSMSMLDSLFPGSELYEVYHLRPPTGYALMAMAGCGFFSAVEWVARLFIGPVSSSFTLGSEQHKAAVDMLHMVKVKRWVELNLTQSVKLSTYPKDVDENAAEIMWLTSPAELRVKSDDDDSELLTNRFVKIITYRAFSHLSEHDAGYQFRHLHRVYTMYAELFVGSSGEPGNVRPPALVSARLLYGAFSVLVDMPFIDGRQAREEELEQDGPVLQQLAAAIAWLARLGLLYCDLRAPNVIVADKHDTIDAYLVDYDDMVIVTPGTVQSTDALVEKIREHAARHGLGDSAVTIGGRPALRRLLDKELQVCEVGG</sequence>
<dbReference type="AlphaFoldDB" id="A0A1X6P8E1"/>
<evidence type="ECO:0000313" key="2">
    <source>
        <dbReference type="EMBL" id="OSX77036.1"/>
    </source>
</evidence>
<dbReference type="Proteomes" id="UP000218209">
    <property type="component" value="Unassembled WGS sequence"/>
</dbReference>